<dbReference type="Proteomes" id="UP000799754">
    <property type="component" value="Unassembled WGS sequence"/>
</dbReference>
<organism evidence="1 2">
    <name type="scientific">Macroventuria anomochaeta</name>
    <dbReference type="NCBI Taxonomy" id="301207"/>
    <lineage>
        <taxon>Eukaryota</taxon>
        <taxon>Fungi</taxon>
        <taxon>Dikarya</taxon>
        <taxon>Ascomycota</taxon>
        <taxon>Pezizomycotina</taxon>
        <taxon>Dothideomycetes</taxon>
        <taxon>Pleosporomycetidae</taxon>
        <taxon>Pleosporales</taxon>
        <taxon>Pleosporineae</taxon>
        <taxon>Didymellaceae</taxon>
        <taxon>Macroventuria</taxon>
    </lineage>
</organism>
<sequence>MSGPVTEIAYVPIKKSVDLESGEGKSVLDETLKTIASQKGCKRLSWGTQIETPSIVQMAIDWESLDAHRAFIASDAYGPFLDRLATILDGSPHFFHIKLPVPSQESGTPSFDAPVTECVSLYFDPSLDEATYNKSFSTFVAEAGKVQGSGATGLVGGWGVETHKVDRGEDEKKFFGAFVGWPSVESHMELWKKEEFRKVVENLKEGVEKIKMHHVAFKRFEV</sequence>
<evidence type="ECO:0000313" key="1">
    <source>
        <dbReference type="EMBL" id="KAF2623366.1"/>
    </source>
</evidence>
<protein>
    <submittedName>
        <fullName evidence="1">Uncharacterized protein</fullName>
    </submittedName>
</protein>
<reference evidence="1" key="1">
    <citation type="journal article" date="2020" name="Stud. Mycol.">
        <title>101 Dothideomycetes genomes: a test case for predicting lifestyles and emergence of pathogens.</title>
        <authorList>
            <person name="Haridas S."/>
            <person name="Albert R."/>
            <person name="Binder M."/>
            <person name="Bloem J."/>
            <person name="Labutti K."/>
            <person name="Salamov A."/>
            <person name="Andreopoulos B."/>
            <person name="Baker S."/>
            <person name="Barry K."/>
            <person name="Bills G."/>
            <person name="Bluhm B."/>
            <person name="Cannon C."/>
            <person name="Castanera R."/>
            <person name="Culley D."/>
            <person name="Daum C."/>
            <person name="Ezra D."/>
            <person name="Gonzalez J."/>
            <person name="Henrissat B."/>
            <person name="Kuo A."/>
            <person name="Liang C."/>
            <person name="Lipzen A."/>
            <person name="Lutzoni F."/>
            <person name="Magnuson J."/>
            <person name="Mondo S."/>
            <person name="Nolan M."/>
            <person name="Ohm R."/>
            <person name="Pangilinan J."/>
            <person name="Park H.-J."/>
            <person name="Ramirez L."/>
            <person name="Alfaro M."/>
            <person name="Sun H."/>
            <person name="Tritt A."/>
            <person name="Yoshinaga Y."/>
            <person name="Zwiers L.-H."/>
            <person name="Turgeon B."/>
            <person name="Goodwin S."/>
            <person name="Spatafora J."/>
            <person name="Crous P."/>
            <person name="Grigoriev I."/>
        </authorList>
    </citation>
    <scope>NUCLEOTIDE SEQUENCE</scope>
    <source>
        <strain evidence="1">CBS 525.71</strain>
    </source>
</reference>
<dbReference type="EMBL" id="MU006737">
    <property type="protein sequence ID" value="KAF2623366.1"/>
    <property type="molecule type" value="Genomic_DNA"/>
</dbReference>
<comment type="caution">
    <text evidence="1">The sequence shown here is derived from an EMBL/GenBank/DDBJ whole genome shotgun (WGS) entry which is preliminary data.</text>
</comment>
<proteinExistence type="predicted"/>
<accession>A0ACB6RN62</accession>
<keyword evidence="2" id="KW-1185">Reference proteome</keyword>
<evidence type="ECO:0000313" key="2">
    <source>
        <dbReference type="Proteomes" id="UP000799754"/>
    </source>
</evidence>
<gene>
    <name evidence="1" type="ORF">BU25DRAFT_400769</name>
</gene>
<name>A0ACB6RN62_9PLEO</name>